<feature type="compositionally biased region" description="Polar residues" evidence="8">
    <location>
        <begin position="427"/>
        <end position="438"/>
    </location>
</feature>
<protein>
    <submittedName>
        <fullName evidence="9">Uncharacterized protein</fullName>
    </submittedName>
</protein>
<keyword evidence="5" id="KW-0175">Coiled coil</keyword>
<dbReference type="InterPro" id="IPR022209">
    <property type="entry name" value="CWC25"/>
</dbReference>
<keyword evidence="7" id="KW-0539">Nucleus</keyword>
<feature type="compositionally biased region" description="Basic residues" evidence="8">
    <location>
        <begin position="213"/>
        <end position="229"/>
    </location>
</feature>
<dbReference type="EMBL" id="JBDJPC010000006">
    <property type="protein sequence ID" value="KAL1497118.1"/>
    <property type="molecule type" value="Genomic_DNA"/>
</dbReference>
<evidence type="ECO:0000256" key="1">
    <source>
        <dbReference type="ARBA" id="ARBA00004123"/>
    </source>
</evidence>
<comment type="similarity">
    <text evidence="2">Belongs to the CWC25 family.</text>
</comment>
<evidence type="ECO:0000256" key="7">
    <source>
        <dbReference type="ARBA" id="ARBA00023242"/>
    </source>
</evidence>
<dbReference type="InterPro" id="IPR051376">
    <property type="entry name" value="CWC25_splicing_factor"/>
</dbReference>
<feature type="region of interest" description="Disordered" evidence="8">
    <location>
        <begin position="461"/>
        <end position="506"/>
    </location>
</feature>
<gene>
    <name evidence="9" type="ORF">ABEB36_008128</name>
</gene>
<evidence type="ECO:0000256" key="5">
    <source>
        <dbReference type="ARBA" id="ARBA00023054"/>
    </source>
</evidence>
<feature type="compositionally biased region" description="Basic and acidic residues" evidence="8">
    <location>
        <begin position="361"/>
        <end position="380"/>
    </location>
</feature>
<comment type="subcellular location">
    <subcellularLocation>
        <location evidence="1">Nucleus</location>
    </subcellularLocation>
</comment>
<dbReference type="Pfam" id="PF12542">
    <property type="entry name" value="CWC25"/>
    <property type="match status" value="1"/>
</dbReference>
<feature type="region of interest" description="Disordered" evidence="8">
    <location>
        <begin position="117"/>
        <end position="136"/>
    </location>
</feature>
<feature type="compositionally biased region" description="Basic and acidic residues" evidence="8">
    <location>
        <begin position="345"/>
        <end position="354"/>
    </location>
</feature>
<keyword evidence="4" id="KW-0747">Spliceosome</keyword>
<feature type="compositionally biased region" description="Basic residues" evidence="8">
    <location>
        <begin position="119"/>
        <end position="128"/>
    </location>
</feature>
<keyword evidence="3" id="KW-0507">mRNA processing</keyword>
<dbReference type="Proteomes" id="UP001566132">
    <property type="component" value="Unassembled WGS sequence"/>
</dbReference>
<dbReference type="PANTHER" id="PTHR16196">
    <property type="entry name" value="CELL CYCLE CONTROL PROTEIN CWF25"/>
    <property type="match status" value="1"/>
</dbReference>
<reference evidence="9 10" key="1">
    <citation type="submission" date="2024-05" db="EMBL/GenBank/DDBJ databases">
        <title>Genetic variation in Jamaican populations of the coffee berry borer (Hypothenemus hampei).</title>
        <authorList>
            <person name="Errbii M."/>
            <person name="Myrie A."/>
        </authorList>
    </citation>
    <scope>NUCLEOTIDE SEQUENCE [LARGE SCALE GENOMIC DNA]</scope>
    <source>
        <strain evidence="9">JA-Hopewell-2020-01-JO</strain>
        <tissue evidence="9">Whole body</tissue>
    </source>
</reference>
<feature type="compositionally biased region" description="Basic and acidic residues" evidence="8">
    <location>
        <begin position="230"/>
        <end position="244"/>
    </location>
</feature>
<dbReference type="PANTHER" id="PTHR16196:SF0">
    <property type="entry name" value="PRE-MRNA-SPLICING FACTOR CWC25 HOMOLOG"/>
    <property type="match status" value="1"/>
</dbReference>
<dbReference type="AlphaFoldDB" id="A0ABD1EKX6"/>
<accession>A0ABD1EKX6</accession>
<feature type="compositionally biased region" description="Basic and acidic residues" evidence="8">
    <location>
        <begin position="275"/>
        <end position="285"/>
    </location>
</feature>
<organism evidence="9 10">
    <name type="scientific">Hypothenemus hampei</name>
    <name type="common">Coffee berry borer</name>
    <dbReference type="NCBI Taxonomy" id="57062"/>
    <lineage>
        <taxon>Eukaryota</taxon>
        <taxon>Metazoa</taxon>
        <taxon>Ecdysozoa</taxon>
        <taxon>Arthropoda</taxon>
        <taxon>Hexapoda</taxon>
        <taxon>Insecta</taxon>
        <taxon>Pterygota</taxon>
        <taxon>Neoptera</taxon>
        <taxon>Endopterygota</taxon>
        <taxon>Coleoptera</taxon>
        <taxon>Polyphaga</taxon>
        <taxon>Cucujiformia</taxon>
        <taxon>Curculionidae</taxon>
        <taxon>Scolytinae</taxon>
        <taxon>Hypothenemus</taxon>
    </lineage>
</organism>
<evidence type="ECO:0000256" key="8">
    <source>
        <dbReference type="SAM" id="MobiDB-lite"/>
    </source>
</evidence>
<evidence type="ECO:0000256" key="2">
    <source>
        <dbReference type="ARBA" id="ARBA00006695"/>
    </source>
</evidence>
<evidence type="ECO:0000256" key="4">
    <source>
        <dbReference type="ARBA" id="ARBA00022728"/>
    </source>
</evidence>
<feature type="compositionally biased region" description="Basic and acidic residues" evidence="8">
    <location>
        <begin position="299"/>
        <end position="312"/>
    </location>
</feature>
<dbReference type="GO" id="GO:0006397">
    <property type="term" value="P:mRNA processing"/>
    <property type="evidence" value="ECO:0007669"/>
    <property type="project" value="UniProtKB-KW"/>
</dbReference>
<proteinExistence type="inferred from homology"/>
<sequence>MANEEKLDWIYKSANSLVEREEYLLGRKVDKTLEQLNDEEKTKKIVLPTPKNHVEHECIPPSIRDFNKIVQGEQVDLSAKLQEDPLVAIKKREEEARRQFLQNPIQLKKLQEALQKKELQKKKKKSKKKYSEKDLDRKLKEKLKNLKSISIRKDTSRKETKKEEDDVLNTILMHKFNALKSKLSDSDLQDILDGKVSENSDDNDEDHANSSKTIKKDHKERNRRYRSRSRSVEKKTNKLSRVDNSENPSKTTKRNYQKERQERRRRQRSRSVSSDYKRSKEDTYKEHRKTSVHYNHKRREQDSSRSRTEKSRRLSRSRSRSHDKSVRNIKSKQRRKSSESSESNSDEHTLDKKIMAQLNLLRKEAELKEKKKVMLPEKPPHLKKLNQSSDSSSSSETESSSSSTSSSNSKDSDVEKSEKKNYGLVTSDGQKIPFNNKNTKTTISADAKKIVTEVVKVEKKQVKRMTEEEKERLRQEMMADAKVRDKERKDEMKKHVEAYKREEETMSNKKYDAELLHTELMKMAKHTSVEERIKSKLNNIQRSSRHMNQNFSKR</sequence>
<feature type="compositionally biased region" description="Basic residues" evidence="8">
    <location>
        <begin position="286"/>
        <end position="298"/>
    </location>
</feature>
<feature type="compositionally biased region" description="Low complexity" evidence="8">
    <location>
        <begin position="388"/>
        <end position="409"/>
    </location>
</feature>
<comment type="caution">
    <text evidence="9">The sequence shown here is derived from an EMBL/GenBank/DDBJ whole genome shotgun (WGS) entry which is preliminary data.</text>
</comment>
<name>A0ABD1EKX6_HYPHA</name>
<feature type="compositionally biased region" description="Basic and acidic residues" evidence="8">
    <location>
        <begin position="410"/>
        <end position="421"/>
    </location>
</feature>
<keyword evidence="6" id="KW-0508">mRNA splicing</keyword>
<evidence type="ECO:0000313" key="9">
    <source>
        <dbReference type="EMBL" id="KAL1497118.1"/>
    </source>
</evidence>
<keyword evidence="10" id="KW-1185">Reference proteome</keyword>
<evidence type="ECO:0000256" key="3">
    <source>
        <dbReference type="ARBA" id="ARBA00022664"/>
    </source>
</evidence>
<evidence type="ECO:0000313" key="10">
    <source>
        <dbReference type="Proteomes" id="UP001566132"/>
    </source>
</evidence>
<evidence type="ECO:0000256" key="6">
    <source>
        <dbReference type="ARBA" id="ARBA00023187"/>
    </source>
</evidence>
<dbReference type="GO" id="GO:0008380">
    <property type="term" value="P:RNA splicing"/>
    <property type="evidence" value="ECO:0007669"/>
    <property type="project" value="UniProtKB-KW"/>
</dbReference>
<feature type="region of interest" description="Disordered" evidence="8">
    <location>
        <begin position="193"/>
        <end position="438"/>
    </location>
</feature>
<dbReference type="GO" id="GO:0005681">
    <property type="term" value="C:spliceosomal complex"/>
    <property type="evidence" value="ECO:0007669"/>
    <property type="project" value="UniProtKB-KW"/>
</dbReference>